<comment type="caution">
    <text evidence="4">The sequence shown here is derived from an EMBL/GenBank/DDBJ whole genome shotgun (WGS) entry which is preliminary data.</text>
</comment>
<dbReference type="EMBL" id="LOYH01000027">
    <property type="protein sequence ID" value="KVK86165.1"/>
    <property type="molecule type" value="Genomic_DNA"/>
</dbReference>
<name>A0A103ZUA5_BURCE</name>
<dbReference type="InterPro" id="IPR011010">
    <property type="entry name" value="DNA_brk_join_enz"/>
</dbReference>
<accession>A0A103ZUA5</accession>
<evidence type="ECO:0000256" key="2">
    <source>
        <dbReference type="ARBA" id="ARBA00023172"/>
    </source>
</evidence>
<proteinExistence type="predicted"/>
<dbReference type="PANTHER" id="PTHR30349:SF64">
    <property type="entry name" value="PROPHAGE INTEGRASE INTD-RELATED"/>
    <property type="match status" value="1"/>
</dbReference>
<feature type="domain" description="Tyr recombinase" evidence="3">
    <location>
        <begin position="212"/>
        <end position="458"/>
    </location>
</feature>
<keyword evidence="2" id="KW-0233">DNA recombination</keyword>
<evidence type="ECO:0000259" key="3">
    <source>
        <dbReference type="PROSITE" id="PS51898"/>
    </source>
</evidence>
<dbReference type="GO" id="GO:0003677">
    <property type="term" value="F:DNA binding"/>
    <property type="evidence" value="ECO:0007669"/>
    <property type="project" value="InterPro"/>
</dbReference>
<dbReference type="GO" id="GO:0006310">
    <property type="term" value="P:DNA recombination"/>
    <property type="evidence" value="ECO:0007669"/>
    <property type="project" value="UniProtKB-KW"/>
</dbReference>
<dbReference type="Proteomes" id="UP000069001">
    <property type="component" value="Unassembled WGS sequence"/>
</dbReference>
<evidence type="ECO:0000313" key="5">
    <source>
        <dbReference type="Proteomes" id="UP000069001"/>
    </source>
</evidence>
<dbReference type="SUPFAM" id="SSF56349">
    <property type="entry name" value="DNA breaking-rejoining enzymes"/>
    <property type="match status" value="1"/>
</dbReference>
<dbReference type="PANTHER" id="PTHR30349">
    <property type="entry name" value="PHAGE INTEGRASE-RELATED"/>
    <property type="match status" value="1"/>
</dbReference>
<gene>
    <name evidence="4" type="ORF">WS90_07755</name>
</gene>
<reference evidence="4 5" key="1">
    <citation type="submission" date="2015-11" db="EMBL/GenBank/DDBJ databases">
        <title>Expanding the genomic diversity of Burkholderia species for the development of highly accurate diagnostics.</title>
        <authorList>
            <person name="Sahl J."/>
            <person name="Keim P."/>
            <person name="Wagner D."/>
        </authorList>
    </citation>
    <scope>NUCLEOTIDE SEQUENCE [LARGE SCALE GENOMIC DNA]</scope>
    <source>
        <strain evidence="4 5">MSMB1302</strain>
    </source>
</reference>
<organism evidence="4 5">
    <name type="scientific">Burkholderia cepacia</name>
    <name type="common">Pseudomonas cepacia</name>
    <dbReference type="NCBI Taxonomy" id="292"/>
    <lineage>
        <taxon>Bacteria</taxon>
        <taxon>Pseudomonadati</taxon>
        <taxon>Pseudomonadota</taxon>
        <taxon>Betaproteobacteria</taxon>
        <taxon>Burkholderiales</taxon>
        <taxon>Burkholderiaceae</taxon>
        <taxon>Burkholderia</taxon>
        <taxon>Burkholderia cepacia complex</taxon>
    </lineage>
</organism>
<dbReference type="PROSITE" id="PS51898">
    <property type="entry name" value="TYR_RECOMBINASE"/>
    <property type="match status" value="1"/>
</dbReference>
<dbReference type="GO" id="GO:0015074">
    <property type="term" value="P:DNA integration"/>
    <property type="evidence" value="ECO:0007669"/>
    <property type="project" value="UniProtKB-KW"/>
</dbReference>
<evidence type="ECO:0000256" key="1">
    <source>
        <dbReference type="ARBA" id="ARBA00022908"/>
    </source>
</evidence>
<dbReference type="InterPro" id="IPR002104">
    <property type="entry name" value="Integrase_catalytic"/>
</dbReference>
<sequence length="482" mass="54489">MVAFLKYTPNSYTYLMPIRTVHSILDIPIQEGVPGMSLPFLFLQDGELSYLALAWVRNKMLIEGSGTSTLAKAVSAIGRFYDYYQLERNGAPLAADQLRLVLAEFYEARRFGRASLGWDAVKVATAAADVRAVSDFTEWCTNNFGHAPVNPKERVLVEQLNLREQKTIEMKRTSRREWDMLHHLEPASDEAQGIVTRRAFDPARGNRNKAFTDNKHFPPDTVWEVILKTPSLRDKLYLLLLFFGGVRISEPMHLFASDISIQPDGTARVVLGHPQDGSYQWIGRDRKKKVGNRATFLQEKYGLTPRNLLAEKHPLHAGWKGMMADDKKRSESVVHWLREDAGRLFARLHAEYIRTVRSKLPDTHPYYFVNEKEGDSHGQPLKLSNMSKAFNRAAERVSLSPSMAGVNPHGARHFYGFYCASVLRLPIETTQRLMHHASVMSTEIYYALSAEAVRKELLAAQERQALEAPDLLAAPTALSLPA</sequence>
<dbReference type="Gene3D" id="1.10.443.10">
    <property type="entry name" value="Intergrase catalytic core"/>
    <property type="match status" value="1"/>
</dbReference>
<dbReference type="InterPro" id="IPR013762">
    <property type="entry name" value="Integrase-like_cat_sf"/>
</dbReference>
<dbReference type="AlphaFoldDB" id="A0A103ZUA5"/>
<protein>
    <recommendedName>
        <fullName evidence="3">Tyr recombinase domain-containing protein</fullName>
    </recommendedName>
</protein>
<dbReference type="CDD" id="cd00397">
    <property type="entry name" value="DNA_BRE_C"/>
    <property type="match status" value="1"/>
</dbReference>
<evidence type="ECO:0000313" key="4">
    <source>
        <dbReference type="EMBL" id="KVK86165.1"/>
    </source>
</evidence>
<dbReference type="InterPro" id="IPR050090">
    <property type="entry name" value="Tyrosine_recombinase_XerCD"/>
</dbReference>
<keyword evidence="1" id="KW-0229">DNA integration</keyword>